<organism evidence="2 3">
    <name type="scientific">Plectosphaerella plurivora</name>
    <dbReference type="NCBI Taxonomy" id="936078"/>
    <lineage>
        <taxon>Eukaryota</taxon>
        <taxon>Fungi</taxon>
        <taxon>Dikarya</taxon>
        <taxon>Ascomycota</taxon>
        <taxon>Pezizomycotina</taxon>
        <taxon>Sordariomycetes</taxon>
        <taxon>Hypocreomycetidae</taxon>
        <taxon>Glomerellales</taxon>
        <taxon>Plectosphaerellaceae</taxon>
        <taxon>Plectosphaerella</taxon>
    </lineage>
</organism>
<proteinExistence type="predicted"/>
<dbReference type="AlphaFoldDB" id="A0A9P8V567"/>
<keyword evidence="3" id="KW-1185">Reference proteome</keyword>
<dbReference type="EMBL" id="JAGSXJ010000024">
    <property type="protein sequence ID" value="KAH6676107.1"/>
    <property type="molecule type" value="Genomic_DNA"/>
</dbReference>
<gene>
    <name evidence="2" type="ORF">F5X68DRAFT_264302</name>
</gene>
<feature type="region of interest" description="Disordered" evidence="1">
    <location>
        <begin position="373"/>
        <end position="400"/>
    </location>
</feature>
<accession>A0A9P8V567</accession>
<dbReference type="OrthoDB" id="4161727at2759"/>
<feature type="compositionally biased region" description="Basic and acidic residues" evidence="1">
    <location>
        <begin position="61"/>
        <end position="73"/>
    </location>
</feature>
<name>A0A9P8V567_9PEZI</name>
<feature type="compositionally biased region" description="Polar residues" evidence="1">
    <location>
        <begin position="38"/>
        <end position="47"/>
    </location>
</feature>
<protein>
    <recommendedName>
        <fullName evidence="4">C2H2-type domain-containing protein</fullName>
    </recommendedName>
</protein>
<evidence type="ECO:0000313" key="3">
    <source>
        <dbReference type="Proteomes" id="UP000770015"/>
    </source>
</evidence>
<reference evidence="2" key="1">
    <citation type="journal article" date="2021" name="Nat. Commun.">
        <title>Genetic determinants of endophytism in the Arabidopsis root mycobiome.</title>
        <authorList>
            <person name="Mesny F."/>
            <person name="Miyauchi S."/>
            <person name="Thiergart T."/>
            <person name="Pickel B."/>
            <person name="Atanasova L."/>
            <person name="Karlsson M."/>
            <person name="Huettel B."/>
            <person name="Barry K.W."/>
            <person name="Haridas S."/>
            <person name="Chen C."/>
            <person name="Bauer D."/>
            <person name="Andreopoulos W."/>
            <person name="Pangilinan J."/>
            <person name="LaButti K."/>
            <person name="Riley R."/>
            <person name="Lipzen A."/>
            <person name="Clum A."/>
            <person name="Drula E."/>
            <person name="Henrissat B."/>
            <person name="Kohler A."/>
            <person name="Grigoriev I.V."/>
            <person name="Martin F.M."/>
            <person name="Hacquard S."/>
        </authorList>
    </citation>
    <scope>NUCLEOTIDE SEQUENCE</scope>
    <source>
        <strain evidence="2">MPI-SDFR-AT-0117</strain>
    </source>
</reference>
<dbReference type="Proteomes" id="UP000770015">
    <property type="component" value="Unassembled WGS sequence"/>
</dbReference>
<sequence length="400" mass="45198">MAVIAPFIDRTLDTLEAAYDGGGGNQPGRASTKRGTGLVSSSASNSGPLMAQKRGNSNQSHESDGENDGDQRTGGRTIKRTKTTERNKKFACPYYKHDPIKHAHTRTCSGPGWDEVHRVKEHVYRRHELPQVKCNRCYEYFGDERDLEDHQRMDVPCIVRERGAMDPGQGFDEHQKMLLKSGKKSKLTEIERWKEVYSILFRIPIDSPEMPSPFYDASDLTRAETTTVITSNDFKAYMSYCRREAPKAVRQALESEVDREYGIIEDRMRHSMVRVVETSFINLWTTFQSIKPPDEVSTMPDPNSSAAARDTNGSRSPSPNVVLPHDVSSLVQNVFSEDLNLGLDLNFEGLYPEDSFQSSLCHQDFEVDSGYRTYSDGSNNSDPSELLVNPAYDSRRGLRY</sequence>
<evidence type="ECO:0008006" key="4">
    <source>
        <dbReference type="Google" id="ProtNLM"/>
    </source>
</evidence>
<evidence type="ECO:0000256" key="1">
    <source>
        <dbReference type="SAM" id="MobiDB-lite"/>
    </source>
</evidence>
<feature type="compositionally biased region" description="Polar residues" evidence="1">
    <location>
        <begin position="300"/>
        <end position="319"/>
    </location>
</feature>
<dbReference type="PANTHER" id="PTHR38166:SF1">
    <property type="entry name" value="C2H2-TYPE DOMAIN-CONTAINING PROTEIN"/>
    <property type="match status" value="1"/>
</dbReference>
<feature type="region of interest" description="Disordered" evidence="1">
    <location>
        <begin position="292"/>
        <end position="320"/>
    </location>
</feature>
<dbReference type="PANTHER" id="PTHR38166">
    <property type="entry name" value="C2H2-TYPE DOMAIN-CONTAINING PROTEIN-RELATED"/>
    <property type="match status" value="1"/>
</dbReference>
<feature type="region of interest" description="Disordered" evidence="1">
    <location>
        <begin position="19"/>
        <end position="83"/>
    </location>
</feature>
<evidence type="ECO:0000313" key="2">
    <source>
        <dbReference type="EMBL" id="KAH6676107.1"/>
    </source>
</evidence>
<comment type="caution">
    <text evidence="2">The sequence shown here is derived from an EMBL/GenBank/DDBJ whole genome shotgun (WGS) entry which is preliminary data.</text>
</comment>